<dbReference type="EMBL" id="FJOG01000020">
    <property type="protein sequence ID" value="CZR62268.1"/>
    <property type="molecule type" value="Genomic_DNA"/>
</dbReference>
<evidence type="ECO:0000313" key="2">
    <source>
        <dbReference type="Proteomes" id="UP000184330"/>
    </source>
</evidence>
<dbReference type="Proteomes" id="UP000184330">
    <property type="component" value="Unassembled WGS sequence"/>
</dbReference>
<reference evidence="1 2" key="1">
    <citation type="submission" date="2016-03" db="EMBL/GenBank/DDBJ databases">
        <authorList>
            <person name="Ploux O."/>
        </authorList>
    </citation>
    <scope>NUCLEOTIDE SEQUENCE [LARGE SCALE GENOMIC DNA]</scope>
    <source>
        <strain evidence="1 2">UAMH 11012</strain>
    </source>
</reference>
<protein>
    <submittedName>
        <fullName evidence="1">Uncharacterized protein</fullName>
    </submittedName>
</protein>
<name>A0A1L7XB59_9HELO</name>
<dbReference type="OrthoDB" id="3513615at2759"/>
<gene>
    <name evidence="1" type="ORF">PAC_12165</name>
</gene>
<keyword evidence="2" id="KW-1185">Reference proteome</keyword>
<sequence length="211" mass="24177">MAPKIVNQLLVFLHLKKAKHEKFDYDAHMHLEEQGFYNEGLEGVYKCPTKHCKNSISVYRQVRRQTKTFHDVLRFEQNLPTAKSSKTKSKAVVKSTSKNPSNLSYNLPGKATMSVPVVWNGEIKKPVSEKEYIGTVKTADGNNYTLVKQRFFAAVPCVRCKRDMHLWDEVRKYEGEEEMRWFLARKEGNVGKKDVESCESGGSDAETLVDL</sequence>
<accession>A0A1L7XB59</accession>
<evidence type="ECO:0000313" key="1">
    <source>
        <dbReference type="EMBL" id="CZR62268.1"/>
    </source>
</evidence>
<organism evidence="1 2">
    <name type="scientific">Phialocephala subalpina</name>
    <dbReference type="NCBI Taxonomy" id="576137"/>
    <lineage>
        <taxon>Eukaryota</taxon>
        <taxon>Fungi</taxon>
        <taxon>Dikarya</taxon>
        <taxon>Ascomycota</taxon>
        <taxon>Pezizomycotina</taxon>
        <taxon>Leotiomycetes</taxon>
        <taxon>Helotiales</taxon>
        <taxon>Mollisiaceae</taxon>
        <taxon>Phialocephala</taxon>
        <taxon>Phialocephala fortinii species complex</taxon>
    </lineage>
</organism>
<dbReference type="AlphaFoldDB" id="A0A1L7XB59"/>
<proteinExistence type="predicted"/>